<sequence length="82" mass="9090">MDLLMFPQKISTSLFLPSLRQGALALAMLIGSTAAVANDFLLDPAYANFRQKMIDQHQFTGLQIDEAMSSAQRIDRILSIMS</sequence>
<evidence type="ECO:0000313" key="2">
    <source>
        <dbReference type="Proteomes" id="UP000638849"/>
    </source>
</evidence>
<proteinExistence type="predicted"/>
<name>A0ABS0RTK1_9ACTN</name>
<keyword evidence="2" id="KW-1185">Reference proteome</keyword>
<dbReference type="EMBL" id="JAEEAQ010001766">
    <property type="protein sequence ID" value="MBI0320683.1"/>
    <property type="molecule type" value="Genomic_DNA"/>
</dbReference>
<feature type="non-terminal residue" evidence="1">
    <location>
        <position position="82"/>
    </location>
</feature>
<gene>
    <name evidence="1" type="ORF">JBF12_48610</name>
</gene>
<evidence type="ECO:0000313" key="1">
    <source>
        <dbReference type="EMBL" id="MBI0320683.1"/>
    </source>
</evidence>
<reference evidence="1 2" key="1">
    <citation type="submission" date="2020-12" db="EMBL/GenBank/DDBJ databases">
        <authorList>
            <person name="Kusuma A.B."/>
            <person name="Nouioui I."/>
            <person name="Goodfellow M."/>
        </authorList>
    </citation>
    <scope>NUCLEOTIDE SEQUENCE [LARGE SCALE GENOMIC DNA]</scope>
    <source>
        <strain evidence="1 2">DSM 41764</strain>
    </source>
</reference>
<protein>
    <submittedName>
        <fullName evidence="1">Uncharacterized protein</fullName>
    </submittedName>
</protein>
<comment type="caution">
    <text evidence="1">The sequence shown here is derived from an EMBL/GenBank/DDBJ whole genome shotgun (WGS) entry which is preliminary data.</text>
</comment>
<organism evidence="1 2">
    <name type="scientific">Streptomyces javensis</name>
    <dbReference type="NCBI Taxonomy" id="114698"/>
    <lineage>
        <taxon>Bacteria</taxon>
        <taxon>Bacillati</taxon>
        <taxon>Actinomycetota</taxon>
        <taxon>Actinomycetes</taxon>
        <taxon>Kitasatosporales</taxon>
        <taxon>Streptomycetaceae</taxon>
        <taxon>Streptomyces</taxon>
        <taxon>Streptomyces violaceusniger group</taxon>
    </lineage>
</organism>
<accession>A0ABS0RTK1</accession>
<dbReference type="Proteomes" id="UP000638849">
    <property type="component" value="Unassembled WGS sequence"/>
</dbReference>